<dbReference type="GO" id="GO:0046872">
    <property type="term" value="F:metal ion binding"/>
    <property type="evidence" value="ECO:0007669"/>
    <property type="project" value="UniProtKB-KW"/>
</dbReference>
<feature type="domain" description="Calcineurin-like phosphoesterase" evidence="6">
    <location>
        <begin position="12"/>
        <end position="211"/>
    </location>
</feature>
<dbReference type="Pfam" id="PF00149">
    <property type="entry name" value="Metallophos"/>
    <property type="match status" value="1"/>
</dbReference>
<evidence type="ECO:0000256" key="1">
    <source>
        <dbReference type="ARBA" id="ARBA00022475"/>
    </source>
</evidence>
<evidence type="ECO:0000256" key="4">
    <source>
        <dbReference type="ARBA" id="ARBA00023136"/>
    </source>
</evidence>
<dbReference type="EMBL" id="CP036289">
    <property type="protein sequence ID" value="QDU74799.1"/>
    <property type="molecule type" value="Genomic_DNA"/>
</dbReference>
<dbReference type="Proteomes" id="UP000318626">
    <property type="component" value="Chromosome"/>
</dbReference>
<accession>A0A518C6E6</accession>
<evidence type="ECO:0000256" key="2">
    <source>
        <dbReference type="ARBA" id="ARBA00022519"/>
    </source>
</evidence>
<keyword evidence="7" id="KW-0378">Hydrolase</keyword>
<reference evidence="8" key="1">
    <citation type="submission" date="2019-02" db="EMBL/GenBank/DDBJ databases">
        <title>Deep-cultivation of Planctomycetes and their phenomic and genomic characterization uncovers novel biology.</title>
        <authorList>
            <person name="Wiegand S."/>
            <person name="Jogler M."/>
            <person name="Boedeker C."/>
            <person name="Pinto D."/>
            <person name="Vollmers J."/>
            <person name="Rivas-Marin E."/>
            <person name="Kohn T."/>
            <person name="Peeters S.H."/>
            <person name="Heuer A."/>
            <person name="Rast P."/>
            <person name="Oberbeckmann S."/>
            <person name="Bunk B."/>
            <person name="Jeske O."/>
            <person name="Meyerdierks A."/>
            <person name="Storesund J.E."/>
            <person name="Kallscheuer N."/>
            <person name="Luecker S."/>
            <person name="Lage O.M."/>
            <person name="Pohl T."/>
            <person name="Merkel B.J."/>
            <person name="Hornburger P."/>
            <person name="Mueller R.-W."/>
            <person name="Bruemmer F."/>
            <person name="Labrenz M."/>
            <person name="Spormann A.M."/>
            <person name="Op den Camp H."/>
            <person name="Overmann J."/>
            <person name="Amann R."/>
            <person name="Jetten M.S.M."/>
            <person name="Mascher T."/>
            <person name="Medema M.H."/>
            <person name="Devos D.P."/>
            <person name="Kaster A.-K."/>
            <person name="Ovreas L."/>
            <person name="Rohde M."/>
            <person name="Galperin M.Y."/>
            <person name="Jogler C."/>
        </authorList>
    </citation>
    <scope>NUCLEOTIDE SEQUENCE [LARGE SCALE GENOMIC DNA]</scope>
    <source>
        <strain evidence="8">Pan97</strain>
    </source>
</reference>
<dbReference type="PANTHER" id="PTHR34990:SF2">
    <property type="entry name" value="BLL8164 PROTEIN"/>
    <property type="match status" value="1"/>
</dbReference>
<dbReference type="SUPFAM" id="SSF56300">
    <property type="entry name" value="Metallo-dependent phosphatases"/>
    <property type="match status" value="1"/>
</dbReference>
<gene>
    <name evidence="7" type="ORF">Pan97_18150</name>
</gene>
<keyword evidence="5" id="KW-0464">Manganese</keyword>
<dbReference type="Gene3D" id="3.60.21.10">
    <property type="match status" value="1"/>
</dbReference>
<keyword evidence="2" id="KW-0997">Cell inner membrane</keyword>
<name>A0A518C6E6_9BACT</name>
<dbReference type="KEGG" id="bvo:Pan97_18150"/>
<keyword evidence="8" id="KW-1185">Reference proteome</keyword>
<keyword evidence="3" id="KW-0479">Metal-binding</keyword>
<evidence type="ECO:0000259" key="6">
    <source>
        <dbReference type="Pfam" id="PF00149"/>
    </source>
</evidence>
<dbReference type="PANTHER" id="PTHR34990">
    <property type="entry name" value="UDP-2,3-DIACYLGLUCOSAMINE HYDROLASE-RELATED"/>
    <property type="match status" value="1"/>
</dbReference>
<organism evidence="7 8">
    <name type="scientific">Bremerella volcania</name>
    <dbReference type="NCBI Taxonomy" id="2527984"/>
    <lineage>
        <taxon>Bacteria</taxon>
        <taxon>Pseudomonadati</taxon>
        <taxon>Planctomycetota</taxon>
        <taxon>Planctomycetia</taxon>
        <taxon>Pirellulales</taxon>
        <taxon>Pirellulaceae</taxon>
        <taxon>Bremerella</taxon>
    </lineage>
</organism>
<dbReference type="AlphaFoldDB" id="A0A518C6E6"/>
<dbReference type="InterPro" id="IPR004843">
    <property type="entry name" value="Calcineurin-like_PHP"/>
</dbReference>
<proteinExistence type="predicted"/>
<keyword evidence="4" id="KW-0472">Membrane</keyword>
<dbReference type="CDD" id="cd07398">
    <property type="entry name" value="MPP_YbbF-LpxH"/>
    <property type="match status" value="1"/>
</dbReference>
<keyword evidence="1" id="KW-1003">Cell membrane</keyword>
<evidence type="ECO:0000313" key="8">
    <source>
        <dbReference type="Proteomes" id="UP000318626"/>
    </source>
</evidence>
<evidence type="ECO:0000256" key="5">
    <source>
        <dbReference type="ARBA" id="ARBA00023211"/>
    </source>
</evidence>
<evidence type="ECO:0000256" key="3">
    <source>
        <dbReference type="ARBA" id="ARBA00022723"/>
    </source>
</evidence>
<evidence type="ECO:0000313" key="7">
    <source>
        <dbReference type="EMBL" id="QDU74799.1"/>
    </source>
</evidence>
<dbReference type="InterPro" id="IPR029052">
    <property type="entry name" value="Metallo-depent_PP-like"/>
</dbReference>
<dbReference type="GO" id="GO:0008758">
    <property type="term" value="F:UDP-2,3-diacylglucosamine hydrolase activity"/>
    <property type="evidence" value="ECO:0007669"/>
    <property type="project" value="TreeGrafter"/>
</dbReference>
<dbReference type="InterPro" id="IPR043461">
    <property type="entry name" value="LpxH-like"/>
</dbReference>
<dbReference type="GO" id="GO:0016020">
    <property type="term" value="C:membrane"/>
    <property type="evidence" value="ECO:0007669"/>
    <property type="project" value="GOC"/>
</dbReference>
<sequence>MGAMSRNRDRVRTLFFSDLHLGCPYARVEPFLDLLNQHEPQYIYIVGDFIDGWRLRKRWHWEPVYNAILSRLFEMSQTGTKIFYTPGNHDDFLRSFRFKFDFVEIADQFIHHCPNGRRILVTHGDKFDQVEKKAKWISVMGSFLYDSICWADERVNRWRRHYKLSRWPLAASIKKNVKSAVQFVSDFEDSLMLHAKSLECQGVICGHIHTPIVVEKHGITYYNTGDWIENSTALLEYADGRYEIIDVPHETNRDAAQVIPLDPAEVERRRQELMAAALGVDLRGSDEAPVLAVPFHADENM</sequence>
<dbReference type="GO" id="GO:0009245">
    <property type="term" value="P:lipid A biosynthetic process"/>
    <property type="evidence" value="ECO:0007669"/>
    <property type="project" value="TreeGrafter"/>
</dbReference>
<protein>
    <submittedName>
        <fullName evidence="7">UDP-2,3-diacylglucosamine hydrolase</fullName>
    </submittedName>
</protein>